<dbReference type="AlphaFoldDB" id="D2NTS6"/>
<dbReference type="Proteomes" id="UP000001883">
    <property type="component" value="Chromosome"/>
</dbReference>
<dbReference type="NCBIfam" id="TIGR01596">
    <property type="entry name" value="cas3_HD"/>
    <property type="match status" value="1"/>
</dbReference>
<comment type="similarity">
    <text evidence="2">In the central section; belongs to the CRISPR-associated helicase Cas3 family.</text>
</comment>
<name>D2NTS6_ROTMD</name>
<evidence type="ECO:0000256" key="2">
    <source>
        <dbReference type="ARBA" id="ARBA00009046"/>
    </source>
</evidence>
<dbReference type="KEGG" id="rmu:RMDY18_12200"/>
<dbReference type="InterPro" id="IPR006483">
    <property type="entry name" value="CRISPR-assoc_Cas3_HD"/>
</dbReference>
<evidence type="ECO:0000313" key="12">
    <source>
        <dbReference type="Proteomes" id="UP000001883"/>
    </source>
</evidence>
<comment type="similarity">
    <text evidence="1">In the N-terminal section; belongs to the CRISPR-associated nuclease Cas3-HD family.</text>
</comment>
<sequence>MTSPATKLPSITRDEFGEFFAALDAALDAARNNAPNEAPKEKQKRYPFSWQEEVLDHICEHGVWPERINAPTGSGKSSVVDIHLFANALAAVGAAPRVPRRLCVTVGRRALVDSQATRADKILGCLEDALADGSGEPDILRRVAEALQSFQTRNDEKGSKPFETGHIRGELSNRNLPVTDISACAIIAATPDMYGSRALFRGYGSTKAARPRETALLAMDTVMVLDEAHMNRQLLHTTQRIAELQKREANLGVPTLQVIETTATPSTEDSDSTTLGVDIEALDSPNDEELRKRVHSHKELVLRPIDKWDGKPGNAATVNAAVDAIKDFLAHREAGEGSDEAHTVGCIVNHVRTAISIKEKLTKDKVLGKDEVELLVGRMRPYDLQKLHPDLFTTEGDESVKVVVATQTLEVGIDVDFADLVTELAPASSLAQRFGRVNRLGRRTDSKVVVIRPTNGDSVKKDAPPYKAVDLSNAYGWLEALNDAENPSVNPAAMVKNPPVQSSPERLLYQRPEWSDLLEFSRTDENPYDEPDLDLWLHDSLDAETAMGGVIVRDNLPSNTSAAMEILKTSYFAPSDEETFPANLKILHEILDYQDEHGVKPRKFLYRQGEISLWQDADHEEESRQSLAPGDVLLLDTGSVPFTNQGIAVTQRELPSKKDELEAVPFPKGIKLYVYEKCADREKDFREYLGLSPEEVAELLDSQSSGSETRIASELSIEAEDGQEVISWYAVVTDEESVEDSDIAQELAPTDPVLLDDHQNDVAERTRQLAENLGLAPEFSEALELAAKYHDEGKRDLRFQQMLGADLQADALAKSGHRSVAEAYRARSRSALPRGWRHEQLSALMVAASPEKVGEHRDLVLRIIGCSHGHGRFSFAHDAGFLLKEGYLPEGTDYEALKEQATRLFNVGYWDTLMEQTSRTYGPYATAYLEAVERAADAQISREGH</sequence>
<keyword evidence="7 11" id="KW-0347">Helicase</keyword>
<dbReference type="Pfam" id="PF22590">
    <property type="entry name" value="Cas3-like_C_2"/>
    <property type="match status" value="1"/>
</dbReference>
<dbReference type="GO" id="GO:0005524">
    <property type="term" value="F:ATP binding"/>
    <property type="evidence" value="ECO:0007669"/>
    <property type="project" value="UniProtKB-KW"/>
</dbReference>
<evidence type="ECO:0000313" key="11">
    <source>
        <dbReference type="EMBL" id="BAI65052.1"/>
    </source>
</evidence>
<dbReference type="EMBL" id="AP011540">
    <property type="protein sequence ID" value="BAI65052.1"/>
    <property type="molecule type" value="Genomic_DNA"/>
</dbReference>
<organism evidence="11 12">
    <name type="scientific">Rothia mucilaginosa (strain DY-18)</name>
    <name type="common">Stomatococcus mucilaginosus</name>
    <dbReference type="NCBI Taxonomy" id="680646"/>
    <lineage>
        <taxon>Bacteria</taxon>
        <taxon>Bacillati</taxon>
        <taxon>Actinomycetota</taxon>
        <taxon>Actinomycetes</taxon>
        <taxon>Micrococcales</taxon>
        <taxon>Micrococcaceae</taxon>
        <taxon>Rothia</taxon>
    </lineage>
</organism>
<evidence type="ECO:0000256" key="7">
    <source>
        <dbReference type="ARBA" id="ARBA00022806"/>
    </source>
</evidence>
<reference evidence="11 12" key="3">
    <citation type="journal article" date="2010" name="Sequencing">
        <title>Complete Genome Sequence of Rothia mucilaginosa DY-18: A Clinical Isolate with Dense Meshwork-Like Structures from a Persistent Apical Periodontitis Lesion.</title>
        <authorList>
            <person name="Yamane K."/>
            <person name="Nambu T."/>
            <person name="Yamanaka T."/>
            <person name="Mashimo C."/>
            <person name="Sugimori C."/>
            <person name="Leung K.-P."/>
            <person name="Fukushima H."/>
        </authorList>
    </citation>
    <scope>NUCLEOTIDE SEQUENCE [LARGE SCALE GENOMIC DNA]</scope>
    <source>
        <strain evidence="11 12">DY-18</strain>
    </source>
</reference>
<evidence type="ECO:0000256" key="8">
    <source>
        <dbReference type="ARBA" id="ARBA00022840"/>
    </source>
</evidence>
<proteinExistence type="inferred from homology"/>
<evidence type="ECO:0000256" key="4">
    <source>
        <dbReference type="ARBA" id="ARBA00022723"/>
    </source>
</evidence>
<keyword evidence="6" id="KW-0378">Hydrolase</keyword>
<dbReference type="InterPro" id="IPR054712">
    <property type="entry name" value="Cas3-like_dom"/>
</dbReference>
<evidence type="ECO:0000256" key="6">
    <source>
        <dbReference type="ARBA" id="ARBA00022801"/>
    </source>
</evidence>
<dbReference type="eggNOG" id="COG1203">
    <property type="taxonomic scope" value="Bacteria"/>
</dbReference>
<dbReference type="HOGENOM" id="CLU_010520_0_0_11"/>
<dbReference type="PANTHER" id="PTHR47963">
    <property type="entry name" value="DEAD-BOX ATP-DEPENDENT RNA HELICASE 47, MITOCHONDRIAL"/>
    <property type="match status" value="1"/>
</dbReference>
<dbReference type="InterPro" id="IPR013444">
    <property type="entry name" value="Helicase_Cas3_CRISPR-ass_Anaes"/>
</dbReference>
<dbReference type="RefSeq" id="WP_012903695.1">
    <property type="nucleotide sequence ID" value="NC_013715.1"/>
</dbReference>
<dbReference type="STRING" id="680646.RMDY18_12200"/>
<reference evidence="12" key="1">
    <citation type="submission" date="2009-07" db="EMBL/GenBank/DDBJ databases">
        <title>Complete genome sequence of Rothia mucilaginosa DJ.</title>
        <authorList>
            <person name="Yamane K."/>
            <person name="Nambu T."/>
            <person name="Mashimo C."/>
            <person name="Sugimori C."/>
            <person name="Yamanaka T."/>
            <person name="Leung K."/>
            <person name="Fukushima H."/>
        </authorList>
    </citation>
    <scope>NUCLEOTIDE SEQUENCE [LARGE SCALE GENOMIC DNA]</scope>
    <source>
        <strain evidence="12">DY-18</strain>
    </source>
</reference>
<keyword evidence="12" id="KW-1185">Reference proteome</keyword>
<reference evidence="11 12" key="2">
    <citation type="journal article" date="2010" name="J Osaka Dent Univ">
        <title>Isolation and identification of Rothia mucilaginosa from persistent apical periodontitis lesions.</title>
        <authorList>
            <person name="Yamane K."/>
            <person name="Yoshida M."/>
            <person name="Fujihira T."/>
            <person name="Baba T."/>
            <person name="Tsuji N."/>
            <person name="Hayashi H."/>
            <person name="Sugimori C."/>
            <person name="Yamanaka T."/>
            <person name="Mashimo C."/>
            <person name="Nambu T."/>
            <person name="Kawai H."/>
            <person name="Fukushima H."/>
        </authorList>
    </citation>
    <scope>NUCLEOTIDE SEQUENCE [LARGE SCALE GENOMIC DNA]</scope>
    <source>
        <strain evidence="11 12">DY-18</strain>
    </source>
</reference>
<evidence type="ECO:0000256" key="9">
    <source>
        <dbReference type="ARBA" id="ARBA00023118"/>
    </source>
</evidence>
<dbReference type="EC" id="3.6.4.13" evidence="3"/>
<gene>
    <name evidence="11" type="ordered locus">RMDY18_12200</name>
</gene>
<dbReference type="GO" id="GO:0051607">
    <property type="term" value="P:defense response to virus"/>
    <property type="evidence" value="ECO:0007669"/>
    <property type="project" value="UniProtKB-KW"/>
</dbReference>
<accession>D2NTS6</accession>
<keyword evidence="5" id="KW-0547">Nucleotide-binding</keyword>
<feature type="domain" description="HD Cas3-type" evidence="10">
    <location>
        <begin position="748"/>
        <end position="940"/>
    </location>
</feature>
<dbReference type="GO" id="GO:0046872">
    <property type="term" value="F:metal ion binding"/>
    <property type="evidence" value="ECO:0007669"/>
    <property type="project" value="UniProtKB-KW"/>
</dbReference>
<evidence type="ECO:0000259" key="10">
    <source>
        <dbReference type="PROSITE" id="PS51643"/>
    </source>
</evidence>
<dbReference type="SUPFAM" id="SSF52540">
    <property type="entry name" value="P-loop containing nucleoside triphosphate hydrolases"/>
    <property type="match status" value="1"/>
</dbReference>
<evidence type="ECO:0000256" key="3">
    <source>
        <dbReference type="ARBA" id="ARBA00012552"/>
    </source>
</evidence>
<dbReference type="InterPro" id="IPR050547">
    <property type="entry name" value="DEAD_box_RNA_helicases"/>
</dbReference>
<dbReference type="Gene3D" id="1.10.3210.30">
    <property type="match status" value="1"/>
</dbReference>
<dbReference type="Gene3D" id="3.40.50.300">
    <property type="entry name" value="P-loop containing nucleotide triphosphate hydrolases"/>
    <property type="match status" value="2"/>
</dbReference>
<keyword evidence="4" id="KW-0479">Metal-binding</keyword>
<dbReference type="PANTHER" id="PTHR47963:SF8">
    <property type="entry name" value="ATP-DEPENDENT RNA HELICASE DEAD"/>
    <property type="match status" value="1"/>
</dbReference>
<keyword evidence="9" id="KW-0051">Antiviral defense</keyword>
<dbReference type="GO" id="GO:0016787">
    <property type="term" value="F:hydrolase activity"/>
    <property type="evidence" value="ECO:0007669"/>
    <property type="project" value="UniProtKB-KW"/>
</dbReference>
<dbReference type="InterPro" id="IPR038257">
    <property type="entry name" value="CRISPR-assoc_Cas3_HD_sf"/>
</dbReference>
<dbReference type="InterPro" id="IPR027417">
    <property type="entry name" value="P-loop_NTPase"/>
</dbReference>
<dbReference type="GO" id="GO:0003724">
    <property type="term" value="F:RNA helicase activity"/>
    <property type="evidence" value="ECO:0007669"/>
    <property type="project" value="UniProtKB-EC"/>
</dbReference>
<evidence type="ECO:0000256" key="5">
    <source>
        <dbReference type="ARBA" id="ARBA00022741"/>
    </source>
</evidence>
<keyword evidence="8" id="KW-0067">ATP-binding</keyword>
<protein>
    <recommendedName>
        <fullName evidence="3">RNA helicase</fullName>
        <ecNumber evidence="3">3.6.4.13</ecNumber>
    </recommendedName>
</protein>
<evidence type="ECO:0000256" key="1">
    <source>
        <dbReference type="ARBA" id="ARBA00006847"/>
    </source>
</evidence>
<dbReference type="GO" id="GO:0003723">
    <property type="term" value="F:RNA binding"/>
    <property type="evidence" value="ECO:0007669"/>
    <property type="project" value="TreeGrafter"/>
</dbReference>
<dbReference type="PROSITE" id="PS51643">
    <property type="entry name" value="HD_CAS3"/>
    <property type="match status" value="1"/>
</dbReference>
<dbReference type="NCBIfam" id="TIGR02621">
    <property type="entry name" value="cas3_GSU0051"/>
    <property type="match status" value="1"/>
</dbReference>